<organism evidence="2">
    <name type="scientific">Capitella teleta</name>
    <name type="common">Polychaete worm</name>
    <dbReference type="NCBI Taxonomy" id="283909"/>
    <lineage>
        <taxon>Eukaryota</taxon>
        <taxon>Metazoa</taxon>
        <taxon>Spiralia</taxon>
        <taxon>Lophotrochozoa</taxon>
        <taxon>Annelida</taxon>
        <taxon>Polychaeta</taxon>
        <taxon>Sedentaria</taxon>
        <taxon>Scolecida</taxon>
        <taxon>Capitellidae</taxon>
        <taxon>Capitella</taxon>
    </lineage>
</organism>
<evidence type="ECO:0000313" key="4">
    <source>
        <dbReference type="Proteomes" id="UP000014760"/>
    </source>
</evidence>
<dbReference type="Gene3D" id="3.30.460.90">
    <property type="match status" value="1"/>
</dbReference>
<accession>R7T6L7</accession>
<dbReference type="AlphaFoldDB" id="R7T6L7"/>
<reference evidence="2 4" key="2">
    <citation type="journal article" date="2013" name="Nature">
        <title>Insights into bilaterian evolution from three spiralian genomes.</title>
        <authorList>
            <person name="Simakov O."/>
            <person name="Marletaz F."/>
            <person name="Cho S.J."/>
            <person name="Edsinger-Gonzales E."/>
            <person name="Havlak P."/>
            <person name="Hellsten U."/>
            <person name="Kuo D.H."/>
            <person name="Larsson T."/>
            <person name="Lv J."/>
            <person name="Arendt D."/>
            <person name="Savage R."/>
            <person name="Osoegawa K."/>
            <person name="de Jong P."/>
            <person name="Grimwood J."/>
            <person name="Chapman J.A."/>
            <person name="Shapiro H."/>
            <person name="Aerts A."/>
            <person name="Otillar R.P."/>
            <person name="Terry A.Y."/>
            <person name="Boore J.L."/>
            <person name="Grigoriev I.V."/>
            <person name="Lindberg D.R."/>
            <person name="Seaver E.C."/>
            <person name="Weisblat D.A."/>
            <person name="Putnam N.H."/>
            <person name="Rokhsar D.S."/>
        </authorList>
    </citation>
    <scope>NUCLEOTIDE SEQUENCE</scope>
    <source>
        <strain evidence="2 4">I ESC-2004</strain>
    </source>
</reference>
<dbReference type="PANTHER" id="PTHR10656:SF42">
    <property type="entry name" value="CYCLIC GMP-AMP SYNTHASE-LIKE PROTEIN-RELATED"/>
    <property type="match status" value="1"/>
</dbReference>
<dbReference type="EnsemblMetazoa" id="CapteT191401">
    <property type="protein sequence ID" value="CapteP191401"/>
    <property type="gene ID" value="CapteG191401"/>
</dbReference>
<dbReference type="EMBL" id="AMQN01016133">
    <property type="status" value="NOT_ANNOTATED_CDS"/>
    <property type="molecule type" value="Genomic_DNA"/>
</dbReference>
<dbReference type="EMBL" id="KB312567">
    <property type="protein sequence ID" value="ELT87005.1"/>
    <property type="molecule type" value="Genomic_DNA"/>
</dbReference>
<sequence length="346" mass="40145">MCEMTKCGPADEFDFMLVMDGLTEHYEVEKVNFSSVHLSLAGTTTSARQQVIELDNTFHHFNETFHAILMKSETWKKTRLKFVYFRSIRVGANLAVSYNGFLHKLLTISIDLVPCLPLAPDVHPPEICWPIPFYYSECRCYAMLGKNADSQSWPKMHRISNTDYEEVLMRSVPQAARNAYVVTKATWSQADSKSQHIPTSYQMKTALLDSCARLLRNKEDVDSVSIAEWVRMIYEHTYEKHAIPLLQALVRSKEKEDERLRELRRRPDYPDQRERAAEMSEVVVSWNDLLILTSKTVDECKKASEDEITFHCQSFDYHSATSKIHALCQRLHQRPERPSSSINHYD</sequence>
<evidence type="ECO:0000256" key="1">
    <source>
        <dbReference type="ARBA" id="ARBA00008307"/>
    </source>
</evidence>
<keyword evidence="4" id="KW-1185">Reference proteome</keyword>
<protein>
    <submittedName>
        <fullName evidence="2 3">Uncharacterized protein</fullName>
    </submittedName>
</protein>
<proteinExistence type="inferred from homology"/>
<evidence type="ECO:0000313" key="2">
    <source>
        <dbReference type="EMBL" id="ELT87005.1"/>
    </source>
</evidence>
<dbReference type="HOGENOM" id="CLU_068968_0_0_1"/>
<reference evidence="3" key="3">
    <citation type="submission" date="2015-06" db="UniProtKB">
        <authorList>
            <consortium name="EnsemblMetazoa"/>
        </authorList>
    </citation>
    <scope>IDENTIFICATION</scope>
</reference>
<dbReference type="OrthoDB" id="6022754at2759"/>
<gene>
    <name evidence="2" type="ORF">CAPTEDRAFT_191401</name>
</gene>
<evidence type="ECO:0000313" key="3">
    <source>
        <dbReference type="EnsemblMetazoa" id="CapteP191401"/>
    </source>
</evidence>
<reference evidence="4" key="1">
    <citation type="submission" date="2012-12" db="EMBL/GenBank/DDBJ databases">
        <authorList>
            <person name="Hellsten U."/>
            <person name="Grimwood J."/>
            <person name="Chapman J.A."/>
            <person name="Shapiro H."/>
            <person name="Aerts A."/>
            <person name="Otillar R.P."/>
            <person name="Terry A.Y."/>
            <person name="Boore J.L."/>
            <person name="Simakov O."/>
            <person name="Marletaz F."/>
            <person name="Cho S.-J."/>
            <person name="Edsinger-Gonzales E."/>
            <person name="Havlak P."/>
            <person name="Kuo D.-H."/>
            <person name="Larsson T."/>
            <person name="Lv J."/>
            <person name="Arendt D."/>
            <person name="Savage R."/>
            <person name="Osoegawa K."/>
            <person name="de Jong P."/>
            <person name="Lindberg D.R."/>
            <person name="Seaver E.C."/>
            <person name="Weisblat D.A."/>
            <person name="Putnam N.H."/>
            <person name="Grigoriev I.V."/>
            <person name="Rokhsar D.S."/>
        </authorList>
    </citation>
    <scope>NUCLEOTIDE SEQUENCE</scope>
    <source>
        <strain evidence="4">I ESC-2004</strain>
    </source>
</reference>
<dbReference type="Proteomes" id="UP000014760">
    <property type="component" value="Unassembled WGS sequence"/>
</dbReference>
<comment type="similarity">
    <text evidence="1">Belongs to the mab-21 family.</text>
</comment>
<dbReference type="PANTHER" id="PTHR10656">
    <property type="entry name" value="CELL FATE DETERMINING PROTEIN MAB21-RELATED"/>
    <property type="match status" value="1"/>
</dbReference>
<name>R7T6L7_CAPTE</name>